<dbReference type="Pfam" id="PF01118">
    <property type="entry name" value="Semialdhyde_dh"/>
    <property type="match status" value="1"/>
</dbReference>
<evidence type="ECO:0000259" key="7">
    <source>
        <dbReference type="SMART" id="SM00859"/>
    </source>
</evidence>
<dbReference type="CDD" id="cd23934">
    <property type="entry name" value="AGPR_1_C"/>
    <property type="match status" value="1"/>
</dbReference>
<accession>A0A4P6P6U8</accession>
<organism evidence="8 9">
    <name type="scientific">Litorilituus sediminis</name>
    <dbReference type="NCBI Taxonomy" id="718192"/>
    <lineage>
        <taxon>Bacteria</taxon>
        <taxon>Pseudomonadati</taxon>
        <taxon>Pseudomonadota</taxon>
        <taxon>Gammaproteobacteria</taxon>
        <taxon>Alteromonadales</taxon>
        <taxon>Colwelliaceae</taxon>
        <taxon>Litorilituus</taxon>
    </lineage>
</organism>
<dbReference type="InterPro" id="IPR023013">
    <property type="entry name" value="AGPR_AS"/>
</dbReference>
<comment type="function">
    <text evidence="5">Catalyzes the NADPH-dependent reduction of N-acetyl-5-glutamyl phosphate to yield N-acetyl-L-glutamate 5-semialdehyde.</text>
</comment>
<dbReference type="KEGG" id="lsd:EMK97_14025"/>
<dbReference type="GO" id="GO:0070401">
    <property type="term" value="F:NADP+ binding"/>
    <property type="evidence" value="ECO:0007669"/>
    <property type="project" value="InterPro"/>
</dbReference>
<dbReference type="GO" id="GO:0006526">
    <property type="term" value="P:L-arginine biosynthetic process"/>
    <property type="evidence" value="ECO:0007669"/>
    <property type="project" value="UniProtKB-UniRule"/>
</dbReference>
<dbReference type="SUPFAM" id="SSF55347">
    <property type="entry name" value="Glyceraldehyde-3-phosphate dehydrogenase-like, C-terminal domain"/>
    <property type="match status" value="1"/>
</dbReference>
<dbReference type="OrthoDB" id="9801289at2"/>
<keyword evidence="2 5" id="KW-0028">Amino-acid biosynthesis</keyword>
<evidence type="ECO:0000256" key="6">
    <source>
        <dbReference type="PROSITE-ProRule" id="PRU10010"/>
    </source>
</evidence>
<dbReference type="EC" id="1.2.1.38" evidence="5"/>
<keyword evidence="3 5" id="KW-0521">NADP</keyword>
<dbReference type="HAMAP" id="MF_00150">
    <property type="entry name" value="ArgC_type1"/>
    <property type="match status" value="1"/>
</dbReference>
<dbReference type="UniPathway" id="UPA00068">
    <property type="reaction ID" value="UER00108"/>
</dbReference>
<dbReference type="Proteomes" id="UP000290244">
    <property type="component" value="Chromosome"/>
</dbReference>
<dbReference type="InterPro" id="IPR058924">
    <property type="entry name" value="AGPR_dimerisation_dom"/>
</dbReference>
<evidence type="ECO:0000256" key="4">
    <source>
        <dbReference type="ARBA" id="ARBA00023002"/>
    </source>
</evidence>
<gene>
    <name evidence="5 8" type="primary">argC</name>
    <name evidence="8" type="ORF">EMK97_14025</name>
</gene>
<comment type="pathway">
    <text evidence="5">Amino-acid biosynthesis; L-arginine biosynthesis; N(2)-acetyl-L-ornithine from L-glutamate: step 3/4.</text>
</comment>
<dbReference type="InterPro" id="IPR050085">
    <property type="entry name" value="AGPR"/>
</dbReference>
<dbReference type="EMBL" id="CP034759">
    <property type="protein sequence ID" value="QBG36758.1"/>
    <property type="molecule type" value="Genomic_DNA"/>
</dbReference>
<comment type="subcellular location">
    <subcellularLocation>
        <location evidence="5">Cytoplasm</location>
    </subcellularLocation>
</comment>
<dbReference type="PANTHER" id="PTHR32338:SF10">
    <property type="entry name" value="N-ACETYL-GAMMA-GLUTAMYL-PHOSPHATE REDUCTASE, CHLOROPLASTIC-RELATED"/>
    <property type="match status" value="1"/>
</dbReference>
<reference evidence="8 9" key="1">
    <citation type="submission" date="2018-12" db="EMBL/GenBank/DDBJ databases">
        <title>Complete genome of Litorilituus sediminis.</title>
        <authorList>
            <person name="Liu A."/>
            <person name="Rong J."/>
        </authorList>
    </citation>
    <scope>NUCLEOTIDE SEQUENCE [LARGE SCALE GENOMIC DNA]</scope>
    <source>
        <strain evidence="8 9">JCM 17549</strain>
    </source>
</reference>
<dbReference type="SUPFAM" id="SSF51735">
    <property type="entry name" value="NAD(P)-binding Rossmann-fold domains"/>
    <property type="match status" value="1"/>
</dbReference>
<dbReference type="Pfam" id="PF22698">
    <property type="entry name" value="Semialdhyde_dhC_1"/>
    <property type="match status" value="1"/>
</dbReference>
<dbReference type="RefSeq" id="WP_130603210.1">
    <property type="nucleotide sequence ID" value="NZ_CP034759.1"/>
</dbReference>
<keyword evidence="4 5" id="KW-0560">Oxidoreductase</keyword>
<keyword evidence="1 5" id="KW-0055">Arginine biosynthesis</keyword>
<evidence type="ECO:0000256" key="1">
    <source>
        <dbReference type="ARBA" id="ARBA00022571"/>
    </source>
</evidence>
<dbReference type="GO" id="GO:0051287">
    <property type="term" value="F:NAD binding"/>
    <property type="evidence" value="ECO:0007669"/>
    <property type="project" value="InterPro"/>
</dbReference>
<dbReference type="GO" id="GO:0005737">
    <property type="term" value="C:cytoplasm"/>
    <property type="evidence" value="ECO:0007669"/>
    <property type="project" value="UniProtKB-SubCell"/>
</dbReference>
<dbReference type="Gene3D" id="3.30.360.10">
    <property type="entry name" value="Dihydrodipicolinate Reductase, domain 2"/>
    <property type="match status" value="1"/>
</dbReference>
<feature type="active site" evidence="5 6">
    <location>
        <position position="154"/>
    </location>
</feature>
<keyword evidence="5" id="KW-0963">Cytoplasm</keyword>
<sequence>MSKTKVSIIGGAGYGAAELLRHLIVRDDVEVLRVSSKDYVGKTIGQVHRSLFGLEKTDLVIQDITPQECVAGADIVFLAMPHIITARVAMELFDTGVRIIDLSGDFRLDSLDDYIRDYAPEHPCAERLGTFTYGMPELNAEAIKTAQHVASPGCFATGIAVGLLPLAKAGILVDSNVRTVAMTGSSGSGVRPIEGTHHPVRTNNLKAYKTLQHQHRAEILQTLGKAGASNTSLDFIPVSAPLVRGILAISQLDLPENFSEDDIQKLYEEYYADHRSVIVMPLGQSPEVVAVKNTIRVEVGISVRIDEETGKRTLACISAIDNLVKGGAGQAIQSFNLMTGKDASFGLDQPGIWP</sequence>
<dbReference type="PROSITE" id="PS01224">
    <property type="entry name" value="ARGC"/>
    <property type="match status" value="1"/>
</dbReference>
<dbReference type="SMART" id="SM00859">
    <property type="entry name" value="Semialdhyde_dh"/>
    <property type="match status" value="1"/>
</dbReference>
<dbReference type="AlphaFoldDB" id="A0A4P6P6U8"/>
<dbReference type="Gene3D" id="3.40.50.720">
    <property type="entry name" value="NAD(P)-binding Rossmann-like Domain"/>
    <property type="match status" value="1"/>
</dbReference>
<dbReference type="InterPro" id="IPR000706">
    <property type="entry name" value="AGPR_type-1"/>
</dbReference>
<name>A0A4P6P6U8_9GAMM</name>
<feature type="domain" description="Semialdehyde dehydrogenase NAD-binding" evidence="7">
    <location>
        <begin position="5"/>
        <end position="146"/>
    </location>
</feature>
<evidence type="ECO:0000313" key="8">
    <source>
        <dbReference type="EMBL" id="QBG36758.1"/>
    </source>
</evidence>
<dbReference type="PANTHER" id="PTHR32338">
    <property type="entry name" value="N-ACETYL-GAMMA-GLUTAMYL-PHOSPHATE REDUCTASE, CHLOROPLASTIC-RELATED-RELATED"/>
    <property type="match status" value="1"/>
</dbReference>
<dbReference type="GO" id="GO:0003942">
    <property type="term" value="F:N-acetyl-gamma-glutamyl-phosphate reductase activity"/>
    <property type="evidence" value="ECO:0007669"/>
    <property type="project" value="UniProtKB-UniRule"/>
</dbReference>
<comment type="similarity">
    <text evidence="5">Belongs to the NAGSA dehydrogenase family. Type 1 subfamily.</text>
</comment>
<dbReference type="CDD" id="cd17895">
    <property type="entry name" value="AGPR_1_N"/>
    <property type="match status" value="1"/>
</dbReference>
<dbReference type="InterPro" id="IPR036291">
    <property type="entry name" value="NAD(P)-bd_dom_sf"/>
</dbReference>
<keyword evidence="9" id="KW-1185">Reference proteome</keyword>
<evidence type="ECO:0000256" key="5">
    <source>
        <dbReference type="HAMAP-Rule" id="MF_00150"/>
    </source>
</evidence>
<comment type="catalytic activity">
    <reaction evidence="5">
        <text>N-acetyl-L-glutamate 5-semialdehyde + phosphate + NADP(+) = N-acetyl-L-glutamyl 5-phosphate + NADPH + H(+)</text>
        <dbReference type="Rhea" id="RHEA:21588"/>
        <dbReference type="ChEBI" id="CHEBI:15378"/>
        <dbReference type="ChEBI" id="CHEBI:29123"/>
        <dbReference type="ChEBI" id="CHEBI:43474"/>
        <dbReference type="ChEBI" id="CHEBI:57783"/>
        <dbReference type="ChEBI" id="CHEBI:57936"/>
        <dbReference type="ChEBI" id="CHEBI:58349"/>
        <dbReference type="EC" id="1.2.1.38"/>
    </reaction>
</comment>
<protein>
    <recommendedName>
        <fullName evidence="5">N-acetyl-gamma-glutamyl-phosphate reductase</fullName>
        <shortName evidence="5">AGPR</shortName>
        <ecNumber evidence="5">1.2.1.38</ecNumber>
    </recommendedName>
    <alternativeName>
        <fullName evidence="5">N-acetyl-glutamate semialdehyde dehydrogenase</fullName>
        <shortName evidence="5">NAGSA dehydrogenase</shortName>
    </alternativeName>
</protein>
<proteinExistence type="inferred from homology"/>
<evidence type="ECO:0000256" key="2">
    <source>
        <dbReference type="ARBA" id="ARBA00022605"/>
    </source>
</evidence>
<dbReference type="NCBIfam" id="TIGR01850">
    <property type="entry name" value="argC"/>
    <property type="match status" value="1"/>
</dbReference>
<evidence type="ECO:0000313" key="9">
    <source>
        <dbReference type="Proteomes" id="UP000290244"/>
    </source>
</evidence>
<dbReference type="InterPro" id="IPR000534">
    <property type="entry name" value="Semialdehyde_DH_NAD-bd"/>
</dbReference>
<evidence type="ECO:0000256" key="3">
    <source>
        <dbReference type="ARBA" id="ARBA00022857"/>
    </source>
</evidence>